<dbReference type="GO" id="GO:0030431">
    <property type="term" value="P:sleep"/>
    <property type="evidence" value="ECO:0007669"/>
    <property type="project" value="InterPro"/>
</dbReference>
<evidence type="ECO:0008006" key="6">
    <source>
        <dbReference type="Google" id="ProtNLM"/>
    </source>
</evidence>
<accession>A0A4U5NCP8</accession>
<feature type="chain" id="PRO_5020566195" description="Protein sleepless" evidence="3">
    <location>
        <begin position="19"/>
        <end position="266"/>
    </location>
</feature>
<proteinExistence type="predicted"/>
<reference evidence="4 5" key="2">
    <citation type="journal article" date="2019" name="G3 (Bethesda)">
        <title>Hybrid Assembly of the Genome of the Entomopathogenic Nematode Steinernema carpocapsae Identifies the X-Chromosome.</title>
        <authorList>
            <person name="Serra L."/>
            <person name="Macchietto M."/>
            <person name="Macias-Munoz A."/>
            <person name="McGill C.J."/>
            <person name="Rodriguez I.M."/>
            <person name="Rodriguez B."/>
            <person name="Murad R."/>
            <person name="Mortazavi A."/>
        </authorList>
    </citation>
    <scope>NUCLEOTIDE SEQUENCE [LARGE SCALE GENOMIC DNA]</scope>
    <source>
        <strain evidence="4 5">ALL</strain>
    </source>
</reference>
<evidence type="ECO:0000313" key="5">
    <source>
        <dbReference type="Proteomes" id="UP000298663"/>
    </source>
</evidence>
<reference evidence="4 5" key="1">
    <citation type="journal article" date="2015" name="Genome Biol.">
        <title>Comparative genomics of Steinernema reveals deeply conserved gene regulatory networks.</title>
        <authorList>
            <person name="Dillman A.R."/>
            <person name="Macchietto M."/>
            <person name="Porter C.F."/>
            <person name="Rogers A."/>
            <person name="Williams B."/>
            <person name="Antoshechkin I."/>
            <person name="Lee M.M."/>
            <person name="Goodwin Z."/>
            <person name="Lu X."/>
            <person name="Lewis E.E."/>
            <person name="Goodrich-Blair H."/>
            <person name="Stock S.P."/>
            <person name="Adams B.J."/>
            <person name="Sternberg P.W."/>
            <person name="Mortazavi A."/>
        </authorList>
    </citation>
    <scope>NUCLEOTIDE SEQUENCE [LARGE SCALE GENOMIC DNA]</scope>
    <source>
        <strain evidence="4 5">ALL</strain>
    </source>
</reference>
<keyword evidence="5" id="KW-1185">Reference proteome</keyword>
<dbReference type="OrthoDB" id="6420171at2759"/>
<dbReference type="AlphaFoldDB" id="A0A4U5NCP8"/>
<dbReference type="GO" id="GO:0032222">
    <property type="term" value="P:regulation of synaptic transmission, cholinergic"/>
    <property type="evidence" value="ECO:0007669"/>
    <property type="project" value="InterPro"/>
</dbReference>
<evidence type="ECO:0000256" key="2">
    <source>
        <dbReference type="ARBA" id="ARBA00023180"/>
    </source>
</evidence>
<keyword evidence="2" id="KW-0325">Glycoprotein</keyword>
<gene>
    <name evidence="4" type="ORF">L596_014713</name>
</gene>
<dbReference type="Proteomes" id="UP000298663">
    <property type="component" value="Unassembled WGS sequence"/>
</dbReference>
<dbReference type="InterPro" id="IPR031424">
    <property type="entry name" value="QVR-like"/>
</dbReference>
<evidence type="ECO:0000256" key="3">
    <source>
        <dbReference type="SAM" id="SignalP"/>
    </source>
</evidence>
<evidence type="ECO:0000313" key="4">
    <source>
        <dbReference type="EMBL" id="TKR80679.1"/>
    </source>
</evidence>
<evidence type="ECO:0000256" key="1">
    <source>
        <dbReference type="ARBA" id="ARBA00022729"/>
    </source>
</evidence>
<comment type="caution">
    <text evidence="4">The sequence shown here is derived from an EMBL/GenBank/DDBJ whole genome shotgun (WGS) entry which is preliminary data.</text>
</comment>
<name>A0A4U5NCP8_STECR</name>
<dbReference type="EMBL" id="AZBU02000004">
    <property type="protein sequence ID" value="TKR80679.1"/>
    <property type="molecule type" value="Genomic_DNA"/>
</dbReference>
<protein>
    <recommendedName>
        <fullName evidence="6">Protein sleepless</fullName>
    </recommendedName>
</protein>
<dbReference type="Pfam" id="PF17064">
    <property type="entry name" value="QVR"/>
    <property type="match status" value="1"/>
</dbReference>
<sequence>MKFSAVVLLSLLAVSAFAMDDLKDSAGKAAKDFGEAVQKDASDAVDSVKAGAEVVREHAAKGVETVKDAASSAAEKVKDTAAMGAEKVREGIDQVKKTASDVKDAVAAKADDAVQAAKSVVNAKESSEEKDDEPVVAAASINAKGVQCYQCNSATKGQDKCDSSDDDDLKPFMKKCVNIKEGTFKGTEALGCRKIIQNIGDEEPVIIRECAFTGDLDLDGKKRTGNKGISMYYYQCQNTGDKPCNSAVSQFAGLATLFFGAVLAFF</sequence>
<keyword evidence="1 3" id="KW-0732">Signal</keyword>
<dbReference type="STRING" id="34508.A0A4U5NCP8"/>
<feature type="signal peptide" evidence="3">
    <location>
        <begin position="1"/>
        <end position="18"/>
    </location>
</feature>
<organism evidence="4 5">
    <name type="scientific">Steinernema carpocapsae</name>
    <name type="common">Entomopathogenic nematode</name>
    <dbReference type="NCBI Taxonomy" id="34508"/>
    <lineage>
        <taxon>Eukaryota</taxon>
        <taxon>Metazoa</taxon>
        <taxon>Ecdysozoa</taxon>
        <taxon>Nematoda</taxon>
        <taxon>Chromadorea</taxon>
        <taxon>Rhabditida</taxon>
        <taxon>Tylenchina</taxon>
        <taxon>Panagrolaimomorpha</taxon>
        <taxon>Strongyloidoidea</taxon>
        <taxon>Steinernematidae</taxon>
        <taxon>Steinernema</taxon>
    </lineage>
</organism>
<dbReference type="Gene3D" id="1.20.120.20">
    <property type="entry name" value="Apolipoprotein"/>
    <property type="match status" value="1"/>
</dbReference>